<dbReference type="Pfam" id="PF00589">
    <property type="entry name" value="Phage_integrase"/>
    <property type="match status" value="1"/>
</dbReference>
<reference evidence="4 5" key="1">
    <citation type="journal article" date="2019" name="Environ. Microbiol.">
        <title>Species interactions and distinct microbial communities in high Arctic permafrost affected cryosols are associated with the CH4 and CO2 gas fluxes.</title>
        <authorList>
            <person name="Altshuler I."/>
            <person name="Hamel J."/>
            <person name="Turney S."/>
            <person name="Magnuson E."/>
            <person name="Levesque R."/>
            <person name="Greer C."/>
            <person name="Whyte L.G."/>
        </authorList>
    </citation>
    <scope>NUCLEOTIDE SEQUENCE [LARGE SCALE GENOMIC DNA]</scope>
    <source>
        <strain evidence="4 5">E3</strain>
    </source>
</reference>
<dbReference type="PANTHER" id="PTHR30349">
    <property type="entry name" value="PHAGE INTEGRASE-RELATED"/>
    <property type="match status" value="1"/>
</dbReference>
<dbReference type="Proteomes" id="UP000317933">
    <property type="component" value="Unassembled WGS sequence"/>
</dbReference>
<keyword evidence="1" id="KW-0229">DNA integration</keyword>
<dbReference type="GO" id="GO:0006310">
    <property type="term" value="P:DNA recombination"/>
    <property type="evidence" value="ECO:0007669"/>
    <property type="project" value="UniProtKB-KW"/>
</dbReference>
<dbReference type="Gene3D" id="1.10.443.10">
    <property type="entry name" value="Intergrase catalytic core"/>
    <property type="match status" value="1"/>
</dbReference>
<dbReference type="RefSeq" id="WP_140670519.1">
    <property type="nucleotide sequence ID" value="NZ_RCZE01000014.1"/>
</dbReference>
<dbReference type="GO" id="GO:0003677">
    <property type="term" value="F:DNA binding"/>
    <property type="evidence" value="ECO:0007669"/>
    <property type="project" value="InterPro"/>
</dbReference>
<keyword evidence="2" id="KW-0233">DNA recombination</keyword>
<evidence type="ECO:0000256" key="1">
    <source>
        <dbReference type="ARBA" id="ARBA00022908"/>
    </source>
</evidence>
<sequence length="672" mass="77328">MSDTQFYDELIDDFERQLIDGSLTELENYVLRSADLSPNKESVLVAMLSAGGGDFPINERCRYQSQQWVFDSKPIGTAPQVPFNHLTPGANTLKRALSFYRIPEFSYYNIKSYRTTATRSRDFIALEKYLFIANHLTCLPEHIRLITPKMINQALDMARDSEAKSNYFTLFTILRFWSALSVQKLIPEPLRLDVPLSHFNYEERRQDVIAVHEGSIQSWVPFSEQELQRLIEYALFWLEKALPALLDFKQRLLDSDLLGRYPKGKIDRYSRDAALERLFHIEVEGEVLMEIARTDSSRQGSPAYLYTWKTRYAEMLDHVRNAIFILVALLTGARSSELAPLQRQHLRNERPDQSGDFWLQITRWKTSSDPNYYGQTEELPLPRFAAEAILSLYKLKELAGFEQARFLFQSNAGRRANIKGDPQLLRFVVNQIAENTGVQHIHPHRFRKSIAEILINRDERNIDIIRALFGHKSYDMTLKYIARNPAMVRCIAAVLEQNFTADFQEIVSQIRYGAYSGEVADRIAQHIQARPHEFTGSQLKLTLHNYIIHILRSGSPLLIKRTALGTYCVTAEKFSDDNAPPCIAGNAGRHHEHRPNPSNCDYSCRKIVVFLKAKQALEDNIHFYEKILADQNCAFPASAKRHILDKISAYRAHLSNLSAPHKIAVVELNHEQ</sequence>
<dbReference type="InterPro" id="IPR013762">
    <property type="entry name" value="Integrase-like_cat_sf"/>
</dbReference>
<dbReference type="GO" id="GO:0015074">
    <property type="term" value="P:DNA integration"/>
    <property type="evidence" value="ECO:0007669"/>
    <property type="project" value="UniProtKB-KW"/>
</dbReference>
<evidence type="ECO:0000259" key="3">
    <source>
        <dbReference type="PROSITE" id="PS51898"/>
    </source>
</evidence>
<evidence type="ECO:0000313" key="5">
    <source>
        <dbReference type="Proteomes" id="UP000317933"/>
    </source>
</evidence>
<evidence type="ECO:0000313" key="4">
    <source>
        <dbReference type="EMBL" id="TPG73946.1"/>
    </source>
</evidence>
<name>A0A502HKM0_9PSED</name>
<dbReference type="AlphaFoldDB" id="A0A502HKM0"/>
<dbReference type="InterPro" id="IPR011010">
    <property type="entry name" value="DNA_brk_join_enz"/>
</dbReference>
<comment type="caution">
    <text evidence="4">The sequence shown here is derived from an EMBL/GenBank/DDBJ whole genome shotgun (WGS) entry which is preliminary data.</text>
</comment>
<feature type="domain" description="Tyr recombinase" evidence="3">
    <location>
        <begin position="300"/>
        <end position="493"/>
    </location>
</feature>
<dbReference type="InterPro" id="IPR050090">
    <property type="entry name" value="Tyrosine_recombinase_XerCD"/>
</dbReference>
<dbReference type="SUPFAM" id="SSF56349">
    <property type="entry name" value="DNA breaking-rejoining enzymes"/>
    <property type="match status" value="1"/>
</dbReference>
<dbReference type="InterPro" id="IPR002104">
    <property type="entry name" value="Integrase_catalytic"/>
</dbReference>
<evidence type="ECO:0000256" key="2">
    <source>
        <dbReference type="ARBA" id="ARBA00023172"/>
    </source>
</evidence>
<dbReference type="PROSITE" id="PS51898">
    <property type="entry name" value="TYR_RECOMBINASE"/>
    <property type="match status" value="1"/>
</dbReference>
<gene>
    <name evidence="4" type="ORF">EAH78_26545</name>
</gene>
<proteinExistence type="predicted"/>
<protein>
    <recommendedName>
        <fullName evidence="3">Tyr recombinase domain-containing protein</fullName>
    </recommendedName>
</protein>
<accession>A0A502HKM0</accession>
<organism evidence="4 5">
    <name type="scientific">Pseudomonas arsenicoxydans</name>
    <dbReference type="NCBI Taxonomy" id="702115"/>
    <lineage>
        <taxon>Bacteria</taxon>
        <taxon>Pseudomonadati</taxon>
        <taxon>Pseudomonadota</taxon>
        <taxon>Gammaproteobacteria</taxon>
        <taxon>Pseudomonadales</taxon>
        <taxon>Pseudomonadaceae</taxon>
        <taxon>Pseudomonas</taxon>
    </lineage>
</organism>
<dbReference type="EMBL" id="RCZE01000014">
    <property type="protein sequence ID" value="TPG73946.1"/>
    <property type="molecule type" value="Genomic_DNA"/>
</dbReference>